<feature type="chain" id="PRO_5032313489" description="TNFR-Cys domain-containing protein" evidence="1">
    <location>
        <begin position="18"/>
        <end position="178"/>
    </location>
</feature>
<dbReference type="Proteomes" id="UP000649617">
    <property type="component" value="Unassembled WGS sequence"/>
</dbReference>
<comment type="caution">
    <text evidence="2">The sequence shown here is derived from an EMBL/GenBank/DDBJ whole genome shotgun (WGS) entry which is preliminary data.</text>
</comment>
<gene>
    <name evidence="2" type="ORF">SPIL2461_LOCUS10176</name>
</gene>
<evidence type="ECO:0000313" key="2">
    <source>
        <dbReference type="EMBL" id="CAE7412737.1"/>
    </source>
</evidence>
<evidence type="ECO:0000313" key="3">
    <source>
        <dbReference type="Proteomes" id="UP000649617"/>
    </source>
</evidence>
<proteinExistence type="predicted"/>
<name>A0A812R0P0_SYMPI</name>
<evidence type="ECO:0000256" key="1">
    <source>
        <dbReference type="SAM" id="SignalP"/>
    </source>
</evidence>
<protein>
    <recommendedName>
        <fullName evidence="4">TNFR-Cys domain-containing protein</fullName>
    </recommendedName>
</protein>
<evidence type="ECO:0008006" key="4">
    <source>
        <dbReference type="Google" id="ProtNLM"/>
    </source>
</evidence>
<accession>A0A812R0P0</accession>
<feature type="signal peptide" evidence="1">
    <location>
        <begin position="1"/>
        <end position="17"/>
    </location>
</feature>
<sequence length="178" mass="18904">MAFRAFLVFLSFVGAFGEDVAEALASDDVCASGQDCSLELSQLRGMKVHYLDALMDDTEENEEEAVQVEEDAEMEGGACTNSHDMGVWKHGGRRSFDAALNSCGRGCAAGFPCTKDCMQKKGYSAGCASCMAQLVGCSRDHCMNQCISNDKSPACTHCVKSSCRPKMKGCSGLNAGGH</sequence>
<dbReference type="EMBL" id="CAJNIZ010018596">
    <property type="protein sequence ID" value="CAE7412737.1"/>
    <property type="molecule type" value="Genomic_DNA"/>
</dbReference>
<reference evidence="2" key="1">
    <citation type="submission" date="2021-02" db="EMBL/GenBank/DDBJ databases">
        <authorList>
            <person name="Dougan E. K."/>
            <person name="Rhodes N."/>
            <person name="Thang M."/>
            <person name="Chan C."/>
        </authorList>
    </citation>
    <scope>NUCLEOTIDE SEQUENCE</scope>
</reference>
<keyword evidence="1" id="KW-0732">Signal</keyword>
<keyword evidence="3" id="KW-1185">Reference proteome</keyword>
<dbReference type="AlphaFoldDB" id="A0A812R0P0"/>
<organism evidence="2 3">
    <name type="scientific">Symbiodinium pilosum</name>
    <name type="common">Dinoflagellate</name>
    <dbReference type="NCBI Taxonomy" id="2952"/>
    <lineage>
        <taxon>Eukaryota</taxon>
        <taxon>Sar</taxon>
        <taxon>Alveolata</taxon>
        <taxon>Dinophyceae</taxon>
        <taxon>Suessiales</taxon>
        <taxon>Symbiodiniaceae</taxon>
        <taxon>Symbiodinium</taxon>
    </lineage>
</organism>
<dbReference type="OrthoDB" id="406057at2759"/>